<evidence type="ECO:0000256" key="1">
    <source>
        <dbReference type="SAM" id="Phobius"/>
    </source>
</evidence>
<organism evidence="2 3">
    <name type="scientific">Hominifimenecus microfluidus</name>
    <dbReference type="NCBI Taxonomy" id="2885348"/>
    <lineage>
        <taxon>Bacteria</taxon>
        <taxon>Bacillati</taxon>
        <taxon>Bacillota</taxon>
        <taxon>Clostridia</taxon>
        <taxon>Lachnospirales</taxon>
        <taxon>Lachnospiraceae</taxon>
        <taxon>Hominifimenecus</taxon>
    </lineage>
</organism>
<reference evidence="2" key="1">
    <citation type="submission" date="2021-10" db="EMBL/GenBank/DDBJ databases">
        <title>Anaerobic single-cell dispensing facilitates the cultivation of human gut bacteria.</title>
        <authorList>
            <person name="Afrizal A."/>
        </authorList>
    </citation>
    <scope>NUCLEOTIDE SEQUENCE</scope>
    <source>
        <strain evidence="2">CLA-AA-H215</strain>
    </source>
</reference>
<comment type="caution">
    <text evidence="2">The sequence shown here is derived from an EMBL/GenBank/DDBJ whole genome shotgun (WGS) entry which is preliminary data.</text>
</comment>
<dbReference type="AlphaFoldDB" id="A0AAE3EDL6"/>
<keyword evidence="1" id="KW-0472">Membrane</keyword>
<name>A0AAE3EDL6_9FIRM</name>
<sequence>MGRFINADVYILTGKNIFGSNLFAYCENNPVNHLDPTGHFVSELLEWFESIGESVVNTIAGWTPAYGVCGGAAIADGPLPMGDVLGFLGAIGVTFGAIGYGIYQVSTKSDSKAKDKSSAIIVKKKSAPTVIYRYGGTNPGNLTPKKKDASTGLSFPTISRPGAAVTTMEALNATGIVYAVKDGATHVSVRPVSGSMQDWINAGYGSIWT</sequence>
<gene>
    <name evidence="2" type="ORF">LKD81_18115</name>
</gene>
<evidence type="ECO:0000313" key="3">
    <source>
        <dbReference type="Proteomes" id="UP001198182"/>
    </source>
</evidence>
<dbReference type="Gene3D" id="2.180.10.10">
    <property type="entry name" value="RHS repeat-associated core"/>
    <property type="match status" value="1"/>
</dbReference>
<feature type="transmembrane region" description="Helical" evidence="1">
    <location>
        <begin position="84"/>
        <end position="103"/>
    </location>
</feature>
<dbReference type="RefSeq" id="WP_308455225.1">
    <property type="nucleotide sequence ID" value="NZ_JAJEQR010000116.1"/>
</dbReference>
<proteinExistence type="predicted"/>
<keyword evidence="1" id="KW-0812">Transmembrane</keyword>
<accession>A0AAE3EDL6</accession>
<dbReference type="Proteomes" id="UP001198182">
    <property type="component" value="Unassembled WGS sequence"/>
</dbReference>
<keyword evidence="3" id="KW-1185">Reference proteome</keyword>
<protein>
    <submittedName>
        <fullName evidence="2">Uncharacterized protein</fullName>
    </submittedName>
</protein>
<dbReference type="EMBL" id="JAJEQR010000116">
    <property type="protein sequence ID" value="MCC2232864.1"/>
    <property type="molecule type" value="Genomic_DNA"/>
</dbReference>
<keyword evidence="1" id="KW-1133">Transmembrane helix</keyword>
<evidence type="ECO:0000313" key="2">
    <source>
        <dbReference type="EMBL" id="MCC2232864.1"/>
    </source>
</evidence>